<feature type="coiled-coil region" evidence="1">
    <location>
        <begin position="220"/>
        <end position="247"/>
    </location>
</feature>
<feature type="compositionally biased region" description="Basic and acidic residues" evidence="2">
    <location>
        <begin position="42"/>
        <end position="55"/>
    </location>
</feature>
<dbReference type="AlphaFoldDB" id="A0A9P1GTS0"/>
<evidence type="ECO:0000256" key="1">
    <source>
        <dbReference type="SAM" id="Coils"/>
    </source>
</evidence>
<comment type="caution">
    <text evidence="3">The sequence shown here is derived from an EMBL/GenBank/DDBJ whole genome shotgun (WGS) entry which is preliminary data.</text>
</comment>
<reference evidence="4" key="2">
    <citation type="submission" date="2024-04" db="EMBL/GenBank/DDBJ databases">
        <authorList>
            <person name="Chen Y."/>
            <person name="Shah S."/>
            <person name="Dougan E. K."/>
            <person name="Thang M."/>
            <person name="Chan C."/>
        </authorList>
    </citation>
    <scope>NUCLEOTIDE SEQUENCE [LARGE SCALE GENOMIC DNA]</scope>
</reference>
<feature type="region of interest" description="Disordered" evidence="2">
    <location>
        <begin position="1"/>
        <end position="57"/>
    </location>
</feature>
<feature type="region of interest" description="Disordered" evidence="2">
    <location>
        <begin position="272"/>
        <end position="300"/>
    </location>
</feature>
<dbReference type="EMBL" id="CAMXCT020006843">
    <property type="protein sequence ID" value="CAL1174314.1"/>
    <property type="molecule type" value="Genomic_DNA"/>
</dbReference>
<feature type="compositionally biased region" description="Basic and acidic residues" evidence="2">
    <location>
        <begin position="272"/>
        <end position="288"/>
    </location>
</feature>
<reference evidence="3" key="1">
    <citation type="submission" date="2022-10" db="EMBL/GenBank/DDBJ databases">
        <authorList>
            <person name="Chen Y."/>
            <person name="Dougan E. K."/>
            <person name="Chan C."/>
            <person name="Rhodes N."/>
            <person name="Thang M."/>
        </authorList>
    </citation>
    <scope>NUCLEOTIDE SEQUENCE</scope>
</reference>
<organism evidence="3">
    <name type="scientific">Cladocopium goreaui</name>
    <dbReference type="NCBI Taxonomy" id="2562237"/>
    <lineage>
        <taxon>Eukaryota</taxon>
        <taxon>Sar</taxon>
        <taxon>Alveolata</taxon>
        <taxon>Dinophyceae</taxon>
        <taxon>Suessiales</taxon>
        <taxon>Symbiodiniaceae</taxon>
        <taxon>Cladocopium</taxon>
    </lineage>
</organism>
<feature type="compositionally biased region" description="Basic and acidic residues" evidence="2">
    <location>
        <begin position="1"/>
        <end position="35"/>
    </location>
</feature>
<evidence type="ECO:0000313" key="5">
    <source>
        <dbReference type="Proteomes" id="UP001152797"/>
    </source>
</evidence>
<evidence type="ECO:0000256" key="2">
    <source>
        <dbReference type="SAM" id="MobiDB-lite"/>
    </source>
</evidence>
<gene>
    <name evidence="3" type="ORF">C1SCF055_LOCUS45306</name>
</gene>
<dbReference type="EMBL" id="CAMXCT010006843">
    <property type="protein sequence ID" value="CAI4020939.1"/>
    <property type="molecule type" value="Genomic_DNA"/>
</dbReference>
<keyword evidence="1" id="KW-0175">Coiled coil</keyword>
<evidence type="ECO:0000313" key="4">
    <source>
        <dbReference type="EMBL" id="CAL1174314.1"/>
    </source>
</evidence>
<keyword evidence="5" id="KW-1185">Reference proteome</keyword>
<name>A0A9P1GTS0_9DINO</name>
<accession>A0A9P1GTS0</accession>
<dbReference type="EMBL" id="CAMXCT030006843">
    <property type="protein sequence ID" value="CAL4808251.1"/>
    <property type="molecule type" value="Genomic_DNA"/>
</dbReference>
<protein>
    <submittedName>
        <fullName evidence="3">Uncharacterized protein</fullName>
    </submittedName>
</protein>
<evidence type="ECO:0000313" key="3">
    <source>
        <dbReference type="EMBL" id="CAI4020939.1"/>
    </source>
</evidence>
<dbReference type="Proteomes" id="UP001152797">
    <property type="component" value="Unassembled WGS sequence"/>
</dbReference>
<proteinExistence type="predicted"/>
<dbReference type="OrthoDB" id="10666778at2759"/>
<sequence>MKDKKGNKAKTNDQETEPKLKEVEKDLVKTKKRDRDDDDDEKDGKKNSSTHRKEWQTFGRWVKNKKRCPAKTMEDPEFPGEDEFLYFVLIEFNIEDIKEYKRITALEMTGTLDPDGVKAFVDAGGCLDGKQHLALGDKLGAEGVAKMLGSVGLKGDASATKTKKGKGQRKPKVTPETPLEKAVKLQEKVLKDANSCRDFAFKLRPISMSNDLIQQLKACAVKLQTCAEQLQQKIRNKKDKNKHYVAILAEVTEITNMAKERVDLAKALIRAVDKPRPKSRAKPGEGEKPLAITNGEATAA</sequence>